<protein>
    <recommendedName>
        <fullName evidence="3">Chromosome partition protein Smc</fullName>
    </recommendedName>
</protein>
<dbReference type="InParanoid" id="A0A517SDD2"/>
<gene>
    <name evidence="1" type="ORF">Pan44_21600</name>
</gene>
<evidence type="ECO:0000313" key="2">
    <source>
        <dbReference type="Proteomes" id="UP000315700"/>
    </source>
</evidence>
<dbReference type="Proteomes" id="UP000315700">
    <property type="component" value="Chromosome"/>
</dbReference>
<sequence>MSEKAQVRSIPALREFKAALALFREDASSSIDMMLMELHRAIDWIEHDRPAYWQNETRKAFELVASTRTALNTCLMRTVAGRRSSCIEEKQAHAAAKRRLQHCQEQIERVRRWTIKIRQEIDEFRSRLSVLRRRLDADVPNSILMLDRMATALEAYAGLGADIPLPDPQQQADKEA</sequence>
<proteinExistence type="predicted"/>
<name>A0A517SDD2_9PLAN</name>
<evidence type="ECO:0008006" key="3">
    <source>
        <dbReference type="Google" id="ProtNLM"/>
    </source>
</evidence>
<dbReference type="AlphaFoldDB" id="A0A517SDD2"/>
<dbReference type="KEGG" id="ccos:Pan44_21600"/>
<keyword evidence="2" id="KW-1185">Reference proteome</keyword>
<organism evidence="1 2">
    <name type="scientific">Caulifigura coniformis</name>
    <dbReference type="NCBI Taxonomy" id="2527983"/>
    <lineage>
        <taxon>Bacteria</taxon>
        <taxon>Pseudomonadati</taxon>
        <taxon>Planctomycetota</taxon>
        <taxon>Planctomycetia</taxon>
        <taxon>Planctomycetales</taxon>
        <taxon>Planctomycetaceae</taxon>
        <taxon>Caulifigura</taxon>
    </lineage>
</organism>
<dbReference type="OrthoDB" id="277538at2"/>
<reference evidence="1 2" key="1">
    <citation type="submission" date="2019-02" db="EMBL/GenBank/DDBJ databases">
        <title>Deep-cultivation of Planctomycetes and their phenomic and genomic characterization uncovers novel biology.</title>
        <authorList>
            <person name="Wiegand S."/>
            <person name="Jogler M."/>
            <person name="Boedeker C."/>
            <person name="Pinto D."/>
            <person name="Vollmers J."/>
            <person name="Rivas-Marin E."/>
            <person name="Kohn T."/>
            <person name="Peeters S.H."/>
            <person name="Heuer A."/>
            <person name="Rast P."/>
            <person name="Oberbeckmann S."/>
            <person name="Bunk B."/>
            <person name="Jeske O."/>
            <person name="Meyerdierks A."/>
            <person name="Storesund J.E."/>
            <person name="Kallscheuer N."/>
            <person name="Luecker S."/>
            <person name="Lage O.M."/>
            <person name="Pohl T."/>
            <person name="Merkel B.J."/>
            <person name="Hornburger P."/>
            <person name="Mueller R.-W."/>
            <person name="Bruemmer F."/>
            <person name="Labrenz M."/>
            <person name="Spormann A.M."/>
            <person name="Op den Camp H."/>
            <person name="Overmann J."/>
            <person name="Amann R."/>
            <person name="Jetten M.S.M."/>
            <person name="Mascher T."/>
            <person name="Medema M.H."/>
            <person name="Devos D.P."/>
            <person name="Kaster A.-K."/>
            <person name="Ovreas L."/>
            <person name="Rohde M."/>
            <person name="Galperin M.Y."/>
            <person name="Jogler C."/>
        </authorList>
    </citation>
    <scope>NUCLEOTIDE SEQUENCE [LARGE SCALE GENOMIC DNA]</scope>
    <source>
        <strain evidence="1 2">Pan44</strain>
    </source>
</reference>
<accession>A0A517SDD2</accession>
<evidence type="ECO:0000313" key="1">
    <source>
        <dbReference type="EMBL" id="QDT54133.1"/>
    </source>
</evidence>
<dbReference type="RefSeq" id="WP_145029921.1">
    <property type="nucleotide sequence ID" value="NZ_CP036271.1"/>
</dbReference>
<dbReference type="EMBL" id="CP036271">
    <property type="protein sequence ID" value="QDT54133.1"/>
    <property type="molecule type" value="Genomic_DNA"/>
</dbReference>